<dbReference type="SMART" id="SM00267">
    <property type="entry name" value="GGDEF"/>
    <property type="match status" value="1"/>
</dbReference>
<dbReference type="Pfam" id="PF00990">
    <property type="entry name" value="GGDEF"/>
    <property type="match status" value="1"/>
</dbReference>
<gene>
    <name evidence="5" type="primary">dosC</name>
    <name evidence="5" type="ORF">UC8_57420</name>
</gene>
<protein>
    <recommendedName>
        <fullName evidence="1">diguanylate cyclase</fullName>
        <ecNumber evidence="1">2.7.7.65</ecNumber>
    </recommendedName>
</protein>
<feature type="domain" description="GGDEF" evidence="4">
    <location>
        <begin position="159"/>
        <end position="290"/>
    </location>
</feature>
<dbReference type="GO" id="GO:1902201">
    <property type="term" value="P:negative regulation of bacterial-type flagellum-dependent cell motility"/>
    <property type="evidence" value="ECO:0007669"/>
    <property type="project" value="TreeGrafter"/>
</dbReference>
<reference evidence="5 6" key="1">
    <citation type="submission" date="2019-08" db="EMBL/GenBank/DDBJ databases">
        <title>Deep-cultivation of Planctomycetes and their phenomic and genomic characterization uncovers novel biology.</title>
        <authorList>
            <person name="Wiegand S."/>
            <person name="Jogler M."/>
            <person name="Boedeker C."/>
            <person name="Pinto D."/>
            <person name="Vollmers J."/>
            <person name="Rivas-Marin E."/>
            <person name="Kohn T."/>
            <person name="Peeters S.H."/>
            <person name="Heuer A."/>
            <person name="Rast P."/>
            <person name="Oberbeckmann S."/>
            <person name="Bunk B."/>
            <person name="Jeske O."/>
            <person name="Meyerdierks A."/>
            <person name="Storesund J.E."/>
            <person name="Kallscheuer N."/>
            <person name="Luecker S."/>
            <person name="Lage O.M."/>
            <person name="Pohl T."/>
            <person name="Merkel B.J."/>
            <person name="Hornburger P."/>
            <person name="Mueller R.-W."/>
            <person name="Bruemmer F."/>
            <person name="Labrenz M."/>
            <person name="Spormann A.M."/>
            <person name="Op den Camp H."/>
            <person name="Overmann J."/>
            <person name="Amann R."/>
            <person name="Jetten M.S.M."/>
            <person name="Mascher T."/>
            <person name="Medema M.H."/>
            <person name="Devos D.P."/>
            <person name="Kaster A.-K."/>
            <person name="Ovreas L."/>
            <person name="Rohde M."/>
            <person name="Galperin M.Y."/>
            <person name="Jogler C."/>
        </authorList>
    </citation>
    <scope>NUCLEOTIDE SEQUENCE [LARGE SCALE GENOMIC DNA]</scope>
    <source>
        <strain evidence="5 6">UC8</strain>
    </source>
</reference>
<dbReference type="InterPro" id="IPR029787">
    <property type="entry name" value="Nucleotide_cyclase"/>
</dbReference>
<dbReference type="AlphaFoldDB" id="A0A5B9R0E1"/>
<keyword evidence="5" id="KW-0548">Nucleotidyltransferase</keyword>
<dbReference type="Proteomes" id="UP000325286">
    <property type="component" value="Chromosome"/>
</dbReference>
<evidence type="ECO:0000256" key="3">
    <source>
        <dbReference type="SAM" id="Coils"/>
    </source>
</evidence>
<dbReference type="EC" id="2.7.7.65" evidence="1"/>
<dbReference type="InterPro" id="IPR050469">
    <property type="entry name" value="Diguanylate_Cyclase"/>
</dbReference>
<keyword evidence="3" id="KW-0175">Coiled coil</keyword>
<evidence type="ECO:0000256" key="1">
    <source>
        <dbReference type="ARBA" id="ARBA00012528"/>
    </source>
</evidence>
<accession>A0A5B9R0E1</accession>
<comment type="catalytic activity">
    <reaction evidence="2">
        <text>2 GTP = 3',3'-c-di-GMP + 2 diphosphate</text>
        <dbReference type="Rhea" id="RHEA:24898"/>
        <dbReference type="ChEBI" id="CHEBI:33019"/>
        <dbReference type="ChEBI" id="CHEBI:37565"/>
        <dbReference type="ChEBI" id="CHEBI:58805"/>
        <dbReference type="EC" id="2.7.7.65"/>
    </reaction>
</comment>
<dbReference type="GO" id="GO:0005886">
    <property type="term" value="C:plasma membrane"/>
    <property type="evidence" value="ECO:0007669"/>
    <property type="project" value="TreeGrafter"/>
</dbReference>
<dbReference type="Gene3D" id="3.30.70.270">
    <property type="match status" value="1"/>
</dbReference>
<evidence type="ECO:0000256" key="2">
    <source>
        <dbReference type="ARBA" id="ARBA00034247"/>
    </source>
</evidence>
<dbReference type="InterPro" id="IPR000160">
    <property type="entry name" value="GGDEF_dom"/>
</dbReference>
<keyword evidence="6" id="KW-1185">Reference proteome</keyword>
<sequence>MITGNVVLFAAGLTLAALLLALGAAVGFRMAAKRRPLDGGIDRQRLLHLLQELGTWTSEYSGNVSRYQDQLGAISKSVSADPKASSPKVMELLEQIMRSNQDLKKRLDAAEMQLDKQTRQIESYLSEARTDALTGLANRRAFDQQLEEMFAAYRKGGGRSFVIALVDIDHFKRINDQFGHQAGDEVLRQVANAIAQQMEGSYLVARFGGEEFAAIMPTPLRLAAERADKMRKAIAEEALHADGEAIAVSVSVGLSELRDDPTSGPPIRRADEALYAAKNMGRNRVYYHDGKAPTLLGAPEIAVSRD</sequence>
<dbReference type="PANTHER" id="PTHR45138">
    <property type="entry name" value="REGULATORY COMPONENTS OF SENSORY TRANSDUCTION SYSTEM"/>
    <property type="match status" value="1"/>
</dbReference>
<evidence type="ECO:0000259" key="4">
    <source>
        <dbReference type="PROSITE" id="PS50887"/>
    </source>
</evidence>
<keyword evidence="5" id="KW-0808">Transferase</keyword>
<dbReference type="PANTHER" id="PTHR45138:SF9">
    <property type="entry name" value="DIGUANYLATE CYCLASE DGCM-RELATED"/>
    <property type="match status" value="1"/>
</dbReference>
<dbReference type="RefSeq" id="WP_238388963.1">
    <property type="nucleotide sequence ID" value="NZ_CP042914.1"/>
</dbReference>
<dbReference type="CDD" id="cd01949">
    <property type="entry name" value="GGDEF"/>
    <property type="match status" value="1"/>
</dbReference>
<proteinExistence type="predicted"/>
<dbReference type="SUPFAM" id="SSF55073">
    <property type="entry name" value="Nucleotide cyclase"/>
    <property type="match status" value="1"/>
</dbReference>
<dbReference type="KEGG" id="rul:UC8_57420"/>
<evidence type="ECO:0000313" key="5">
    <source>
        <dbReference type="EMBL" id="QEG43690.1"/>
    </source>
</evidence>
<dbReference type="NCBIfam" id="TIGR00254">
    <property type="entry name" value="GGDEF"/>
    <property type="match status" value="1"/>
</dbReference>
<dbReference type="GO" id="GO:0052621">
    <property type="term" value="F:diguanylate cyclase activity"/>
    <property type="evidence" value="ECO:0007669"/>
    <property type="project" value="UniProtKB-EC"/>
</dbReference>
<dbReference type="GO" id="GO:0043709">
    <property type="term" value="P:cell adhesion involved in single-species biofilm formation"/>
    <property type="evidence" value="ECO:0007669"/>
    <property type="project" value="TreeGrafter"/>
</dbReference>
<feature type="coiled-coil region" evidence="3">
    <location>
        <begin position="93"/>
        <end position="127"/>
    </location>
</feature>
<dbReference type="EMBL" id="CP042914">
    <property type="protein sequence ID" value="QEG43690.1"/>
    <property type="molecule type" value="Genomic_DNA"/>
</dbReference>
<evidence type="ECO:0000313" key="6">
    <source>
        <dbReference type="Proteomes" id="UP000325286"/>
    </source>
</evidence>
<dbReference type="PROSITE" id="PS50887">
    <property type="entry name" value="GGDEF"/>
    <property type="match status" value="1"/>
</dbReference>
<dbReference type="InterPro" id="IPR043128">
    <property type="entry name" value="Rev_trsase/Diguanyl_cyclase"/>
</dbReference>
<name>A0A5B9R0E1_9BACT</name>
<organism evidence="5 6">
    <name type="scientific">Roseimaritima ulvae</name>
    <dbReference type="NCBI Taxonomy" id="980254"/>
    <lineage>
        <taxon>Bacteria</taxon>
        <taxon>Pseudomonadati</taxon>
        <taxon>Planctomycetota</taxon>
        <taxon>Planctomycetia</taxon>
        <taxon>Pirellulales</taxon>
        <taxon>Pirellulaceae</taxon>
        <taxon>Roseimaritima</taxon>
    </lineage>
</organism>
<dbReference type="FunFam" id="3.30.70.270:FF:000001">
    <property type="entry name" value="Diguanylate cyclase domain protein"/>
    <property type="match status" value="1"/>
</dbReference>